<comment type="caution">
    <text evidence="2">The sequence shown here is derived from an EMBL/GenBank/DDBJ whole genome shotgun (WGS) entry which is preliminary data.</text>
</comment>
<name>A0A7W3QJ38_ACTNM</name>
<keyword evidence="2" id="KW-0804">Transcription</keyword>
<dbReference type="AlphaFoldDB" id="A0A7W3QJ38"/>
<evidence type="ECO:0000313" key="3">
    <source>
        <dbReference type="Proteomes" id="UP000572680"/>
    </source>
</evidence>
<feature type="compositionally biased region" description="Polar residues" evidence="1">
    <location>
        <begin position="281"/>
        <end position="293"/>
    </location>
</feature>
<keyword evidence="3" id="KW-1185">Reference proteome</keyword>
<evidence type="ECO:0000256" key="1">
    <source>
        <dbReference type="SAM" id="MobiDB-lite"/>
    </source>
</evidence>
<dbReference type="Gene3D" id="1.20.140.160">
    <property type="match status" value="1"/>
</dbReference>
<dbReference type="EMBL" id="JACJIA010000001">
    <property type="protein sequence ID" value="MBA8949109.1"/>
    <property type="molecule type" value="Genomic_DNA"/>
</dbReference>
<evidence type="ECO:0000313" key="2">
    <source>
        <dbReference type="EMBL" id="MBA8949109.1"/>
    </source>
</evidence>
<dbReference type="InterPro" id="IPR013324">
    <property type="entry name" value="RNA_pol_sigma_r3/r4-like"/>
</dbReference>
<dbReference type="Proteomes" id="UP000572680">
    <property type="component" value="Unassembled WGS sequence"/>
</dbReference>
<feature type="region of interest" description="Disordered" evidence="1">
    <location>
        <begin position="255"/>
        <end position="405"/>
    </location>
</feature>
<gene>
    <name evidence="2" type="ORF">HNR61_000707</name>
</gene>
<feature type="region of interest" description="Disordered" evidence="1">
    <location>
        <begin position="205"/>
        <end position="224"/>
    </location>
</feature>
<dbReference type="SUPFAM" id="SSF88659">
    <property type="entry name" value="Sigma3 and sigma4 domains of RNA polymerase sigma factors"/>
    <property type="match status" value="1"/>
</dbReference>
<feature type="compositionally biased region" description="Pro residues" evidence="1">
    <location>
        <begin position="305"/>
        <end position="327"/>
    </location>
</feature>
<reference evidence="2 3" key="1">
    <citation type="submission" date="2020-08" db="EMBL/GenBank/DDBJ databases">
        <title>Genomic Encyclopedia of Type Strains, Phase IV (KMG-IV): sequencing the most valuable type-strain genomes for metagenomic binning, comparative biology and taxonomic classification.</title>
        <authorList>
            <person name="Goeker M."/>
        </authorList>
    </citation>
    <scope>NUCLEOTIDE SEQUENCE [LARGE SCALE GENOMIC DNA]</scope>
    <source>
        <strain evidence="2 3">DSM 44197</strain>
    </source>
</reference>
<sequence length="405" mass="40636">MRGDAGSLFDAHAARLHAYCWSLLGDAAAASAVTDAYVAATQHPPRGDAVLWMYSLARQACAGRGAFAAQAVPPFGTADPLLHAAGTLRADHREALLLEAGEWLEVPDIAHVLGIAPDTTRQLLTVARNRLERAVLDVLMRGGGTTELITAFEKGRLPRLLADRAPATAPDWLRERVLAACAEALSGDPATRPLPAVTSPSPLVVIAGGAGPAPRGRPARERPRRGLARGLGAVAGIAASVATAVSVLASWPSAKEGVGVSSVTPGTGGSGTAPVADRTASDGTASPTTSTRRLGNGRTGDGIPASPPPQSTEAAPPPAPAPPPPPDGSGSGSASVPGTQPQGPSTPPDRPSTPPGEPTTPTAPPAPPTTPPTEQPTTPPTTPSSPPSQEPPAPTPSSNPTPDPG</sequence>
<dbReference type="PRINTS" id="PR01217">
    <property type="entry name" value="PRICHEXTENSN"/>
</dbReference>
<dbReference type="RefSeq" id="WP_182841615.1">
    <property type="nucleotide sequence ID" value="NZ_JACJIA010000001.1"/>
</dbReference>
<feature type="compositionally biased region" description="Low complexity" evidence="1">
    <location>
        <begin position="332"/>
        <end position="343"/>
    </location>
</feature>
<feature type="compositionally biased region" description="Low complexity" evidence="1">
    <location>
        <begin position="205"/>
        <end position="216"/>
    </location>
</feature>
<proteinExistence type="predicted"/>
<organism evidence="2 3">
    <name type="scientific">Actinomadura namibiensis</name>
    <dbReference type="NCBI Taxonomy" id="182080"/>
    <lineage>
        <taxon>Bacteria</taxon>
        <taxon>Bacillati</taxon>
        <taxon>Actinomycetota</taxon>
        <taxon>Actinomycetes</taxon>
        <taxon>Streptosporangiales</taxon>
        <taxon>Thermomonosporaceae</taxon>
        <taxon>Actinomadura</taxon>
    </lineage>
</organism>
<protein>
    <submittedName>
        <fullName evidence="2">DNA-directed RNA polymerase specialized sigma24 family protein</fullName>
    </submittedName>
</protein>
<keyword evidence="2" id="KW-0240">DNA-directed RNA polymerase</keyword>
<dbReference type="GO" id="GO:0000428">
    <property type="term" value="C:DNA-directed RNA polymerase complex"/>
    <property type="evidence" value="ECO:0007669"/>
    <property type="project" value="UniProtKB-KW"/>
</dbReference>
<accession>A0A7W3QJ38</accession>
<feature type="compositionally biased region" description="Pro residues" evidence="1">
    <location>
        <begin position="344"/>
        <end position="405"/>
    </location>
</feature>